<dbReference type="PROSITE" id="PS50006">
    <property type="entry name" value="FHA_DOMAIN"/>
    <property type="match status" value="1"/>
</dbReference>
<name>A0A8J3ZIZ3_9ACTN</name>
<dbReference type="InterPro" id="IPR000253">
    <property type="entry name" value="FHA_dom"/>
</dbReference>
<dbReference type="Pfam" id="PF00498">
    <property type="entry name" value="FHA"/>
    <property type="match status" value="1"/>
</dbReference>
<dbReference type="InterPro" id="IPR008984">
    <property type="entry name" value="SMAD_FHA_dom_sf"/>
</dbReference>
<dbReference type="AlphaFoldDB" id="A0A8J3ZIZ3"/>
<dbReference type="Proteomes" id="UP000612585">
    <property type="component" value="Unassembled WGS sequence"/>
</dbReference>
<accession>A0A8J3ZIZ3</accession>
<dbReference type="RefSeq" id="WP_275424064.1">
    <property type="nucleotide sequence ID" value="NZ_BOPG01000125.1"/>
</dbReference>
<dbReference type="InterPro" id="IPR036188">
    <property type="entry name" value="FAD/NAD-bd_sf"/>
</dbReference>
<evidence type="ECO:0000256" key="1">
    <source>
        <dbReference type="ARBA" id="ARBA00022553"/>
    </source>
</evidence>
<dbReference type="Gene3D" id="3.50.50.60">
    <property type="entry name" value="FAD/NAD(P)-binding domain"/>
    <property type="match status" value="1"/>
</dbReference>
<comment type="caution">
    <text evidence="3">The sequence shown here is derived from an EMBL/GenBank/DDBJ whole genome shotgun (WGS) entry which is preliminary data.</text>
</comment>
<evidence type="ECO:0000313" key="4">
    <source>
        <dbReference type="Proteomes" id="UP000612585"/>
    </source>
</evidence>
<dbReference type="SUPFAM" id="SSF49879">
    <property type="entry name" value="SMAD/FHA domain"/>
    <property type="match status" value="1"/>
</dbReference>
<proteinExistence type="predicted"/>
<dbReference type="SUPFAM" id="SSF51905">
    <property type="entry name" value="FAD/NAD(P)-binding domain"/>
    <property type="match status" value="1"/>
</dbReference>
<dbReference type="Gene3D" id="2.60.200.20">
    <property type="match status" value="1"/>
</dbReference>
<feature type="domain" description="FHA" evidence="2">
    <location>
        <begin position="26"/>
        <end position="75"/>
    </location>
</feature>
<sequence>MLVSAEFVVCDGPRRGQRIAMPGVRLTIGRDPGSGLIAAGATASRLHAEVLWEESGYVLYDRTSRNGTLVNGVLATCHRLRHGDRITIGEETYRFATAEAVTPLGAPAASATQTAVVAREPALRVVITGGGPVGLSLALLLDDLMGSRVAVTMYDERWMQAGSDVVWKDERHGNVRRQQVVTIQSRQYLLLPAAVQARLFGPGCYTEMWPVGPDSIRGQAPRNVRIAHFEDVLLDLANEKADRIRLVPTAFDPAEQHETVANSHVLAICEGSRSPTRDRYSDRFGVPDGSAYSLAGEHLQDVVLGLRVRSDLPDPMIVALTVAQNRFLLNSLRGEGFLNMRLTDAEAAEVIGIDPVRREFRDCIASRPCTMVRDEHDDFRCSTHHTLFLPALVKGSGLWRRIMDGLALFGVAEEHLTAVTAFRLDMVQRSRFSAQLYAATPTTPGTYGFLLGDAANAIHFWPGRGLNSGLVSAVSLARTVDEAWHRGSLRDADFVRHEAAMAMLQYRHKSRAWRAMVATEADGSQWAIKDKIAQGIDEGRAGLLDRDADIEALLERLRTIRTRLASRLPGLPDDTVLRNHLQRLSGETLRTLQLSGPWDTAVVGGEEVDIDLFSRQPVAAAALAA</sequence>
<evidence type="ECO:0000259" key="2">
    <source>
        <dbReference type="PROSITE" id="PS50006"/>
    </source>
</evidence>
<reference evidence="3" key="1">
    <citation type="submission" date="2021-01" db="EMBL/GenBank/DDBJ databases">
        <title>Whole genome shotgun sequence of Virgisporangium aurantiacum NBRC 16421.</title>
        <authorList>
            <person name="Komaki H."/>
            <person name="Tamura T."/>
        </authorList>
    </citation>
    <scope>NUCLEOTIDE SEQUENCE</scope>
    <source>
        <strain evidence="3">NBRC 16421</strain>
    </source>
</reference>
<dbReference type="SMART" id="SM00240">
    <property type="entry name" value="FHA"/>
    <property type="match status" value="1"/>
</dbReference>
<evidence type="ECO:0000313" key="3">
    <source>
        <dbReference type="EMBL" id="GIJ64666.1"/>
    </source>
</evidence>
<dbReference type="CDD" id="cd00060">
    <property type="entry name" value="FHA"/>
    <property type="match status" value="1"/>
</dbReference>
<keyword evidence="1" id="KW-0597">Phosphoprotein</keyword>
<dbReference type="EMBL" id="BOPG01000125">
    <property type="protein sequence ID" value="GIJ64666.1"/>
    <property type="molecule type" value="Genomic_DNA"/>
</dbReference>
<gene>
    <name evidence="3" type="ORF">Vau01_121820</name>
</gene>
<organism evidence="3 4">
    <name type="scientific">Virgisporangium aurantiacum</name>
    <dbReference type="NCBI Taxonomy" id="175570"/>
    <lineage>
        <taxon>Bacteria</taxon>
        <taxon>Bacillati</taxon>
        <taxon>Actinomycetota</taxon>
        <taxon>Actinomycetes</taxon>
        <taxon>Micromonosporales</taxon>
        <taxon>Micromonosporaceae</taxon>
        <taxon>Virgisporangium</taxon>
    </lineage>
</organism>
<keyword evidence="4" id="KW-1185">Reference proteome</keyword>
<protein>
    <recommendedName>
        <fullName evidence="2">FHA domain-containing protein</fullName>
    </recommendedName>
</protein>